<feature type="transmembrane region" description="Helical" evidence="5">
    <location>
        <begin position="133"/>
        <end position="157"/>
    </location>
</feature>
<name>A0A563EEQ7_9PSEU</name>
<reference evidence="7 8" key="1">
    <citation type="submission" date="2019-07" db="EMBL/GenBank/DDBJ databases">
        <title>Lentzea xizangensis sp. nov., isolated from Qinghai-Tibetan Plateau Soils.</title>
        <authorList>
            <person name="Huang J."/>
        </authorList>
    </citation>
    <scope>NUCLEOTIDE SEQUENCE [LARGE SCALE GENOMIC DNA]</scope>
    <source>
        <strain evidence="7 8">FXJ1.1311</strain>
    </source>
</reference>
<evidence type="ECO:0000256" key="5">
    <source>
        <dbReference type="SAM" id="Phobius"/>
    </source>
</evidence>
<dbReference type="InterPro" id="IPR052902">
    <property type="entry name" value="ABC-2_transporter"/>
</dbReference>
<keyword evidence="8" id="KW-1185">Reference proteome</keyword>
<proteinExistence type="predicted"/>
<feature type="transmembrane region" description="Helical" evidence="5">
    <location>
        <begin position="169"/>
        <end position="188"/>
    </location>
</feature>
<protein>
    <submittedName>
        <fullName evidence="7">ABC transporter permease</fullName>
    </submittedName>
</protein>
<keyword evidence="3 5" id="KW-1133">Transmembrane helix</keyword>
<feature type="transmembrane region" description="Helical" evidence="5">
    <location>
        <begin position="24"/>
        <end position="42"/>
    </location>
</feature>
<evidence type="ECO:0000313" key="8">
    <source>
        <dbReference type="Proteomes" id="UP000316639"/>
    </source>
</evidence>
<dbReference type="Pfam" id="PF01061">
    <property type="entry name" value="ABC2_membrane"/>
    <property type="match status" value="1"/>
</dbReference>
<dbReference type="GO" id="GO:0016020">
    <property type="term" value="C:membrane"/>
    <property type="evidence" value="ECO:0007669"/>
    <property type="project" value="UniProtKB-SubCell"/>
</dbReference>
<evidence type="ECO:0000256" key="4">
    <source>
        <dbReference type="ARBA" id="ARBA00023136"/>
    </source>
</evidence>
<dbReference type="PANTHER" id="PTHR43027:SF2">
    <property type="entry name" value="TRANSPORT PERMEASE PROTEIN"/>
    <property type="match status" value="1"/>
</dbReference>
<dbReference type="OrthoDB" id="3399482at2"/>
<evidence type="ECO:0000313" key="7">
    <source>
        <dbReference type="EMBL" id="TWP43648.1"/>
    </source>
</evidence>
<accession>A0A563EEQ7</accession>
<evidence type="ECO:0000256" key="3">
    <source>
        <dbReference type="ARBA" id="ARBA00022989"/>
    </source>
</evidence>
<dbReference type="PANTHER" id="PTHR43027">
    <property type="entry name" value="DOXORUBICIN RESISTANCE ABC TRANSPORTER PERMEASE PROTEIN DRRC-RELATED"/>
    <property type="match status" value="1"/>
</dbReference>
<organism evidence="7 8">
    <name type="scientific">Lentzea tibetensis</name>
    <dbReference type="NCBI Taxonomy" id="2591470"/>
    <lineage>
        <taxon>Bacteria</taxon>
        <taxon>Bacillati</taxon>
        <taxon>Actinomycetota</taxon>
        <taxon>Actinomycetes</taxon>
        <taxon>Pseudonocardiales</taxon>
        <taxon>Pseudonocardiaceae</taxon>
        <taxon>Lentzea</taxon>
    </lineage>
</organism>
<keyword evidence="2 5" id="KW-0812">Transmembrane</keyword>
<feature type="transmembrane region" description="Helical" evidence="5">
    <location>
        <begin position="98"/>
        <end position="127"/>
    </location>
</feature>
<keyword evidence="4 5" id="KW-0472">Membrane</keyword>
<gene>
    <name evidence="7" type="ORF">FKR81_42160</name>
</gene>
<comment type="subcellular location">
    <subcellularLocation>
        <location evidence="1">Membrane</location>
        <topology evidence="1">Multi-pass membrane protein</topology>
    </subcellularLocation>
</comment>
<dbReference type="AlphaFoldDB" id="A0A563EEQ7"/>
<feature type="domain" description="ABC-2 type transporter transmembrane" evidence="6">
    <location>
        <begin position="10"/>
        <end position="209"/>
    </location>
</feature>
<dbReference type="GO" id="GO:0140359">
    <property type="term" value="F:ABC-type transporter activity"/>
    <property type="evidence" value="ECO:0007669"/>
    <property type="project" value="InterPro"/>
</dbReference>
<evidence type="ECO:0000259" key="6">
    <source>
        <dbReference type="Pfam" id="PF01061"/>
    </source>
</evidence>
<sequence length="259" mass="27401">MEDRVKIRSIGLAELLLLWRNRTALFNALVLPFAIILPIASIEFDGDALSHSAFVITSMLGFVMLAPVYYNLVTTFVARREELVLKRLRVGELSDTEILAGTASSAIAIAVAQIVLFIGAGAALLGLPMPVNAPVLLVGVLGGVALFALLAAVSAAYTRTVEMAQITSLPVLMACVIGSGLTVPLSSLPDAVAGALRFLPLTPVMDLLRLGWVGTTGESAPLDFTGVLGSAVTPVALLAVWTVLGAVAVRRWFRWEPRR</sequence>
<evidence type="ECO:0000256" key="2">
    <source>
        <dbReference type="ARBA" id="ARBA00022692"/>
    </source>
</evidence>
<dbReference type="Proteomes" id="UP000316639">
    <property type="component" value="Unassembled WGS sequence"/>
</dbReference>
<dbReference type="EMBL" id="VOBR01000060">
    <property type="protein sequence ID" value="TWP43648.1"/>
    <property type="molecule type" value="Genomic_DNA"/>
</dbReference>
<feature type="transmembrane region" description="Helical" evidence="5">
    <location>
        <begin position="227"/>
        <end position="249"/>
    </location>
</feature>
<feature type="transmembrane region" description="Helical" evidence="5">
    <location>
        <begin position="54"/>
        <end position="77"/>
    </location>
</feature>
<comment type="caution">
    <text evidence="7">The sequence shown here is derived from an EMBL/GenBank/DDBJ whole genome shotgun (WGS) entry which is preliminary data.</text>
</comment>
<dbReference type="InterPro" id="IPR013525">
    <property type="entry name" value="ABC2_TM"/>
</dbReference>
<evidence type="ECO:0000256" key="1">
    <source>
        <dbReference type="ARBA" id="ARBA00004141"/>
    </source>
</evidence>